<dbReference type="AlphaFoldDB" id="A0A0W0SPX2"/>
<sequence length="151" mass="17781">MVDEQIKDILNELTKDINQLLGFHGDIPRINYGPCGVFAKLFYDAWNHRFPIKVHICFVMMPEREECDHVVIRLPNGNLYDGGAGVHSDNFYAAHFIIDDMYQYDQDTLEKWSYGLDRTYPRFCPNFDKSRVQNIIDHHLNRLVKTINQTM</sequence>
<dbReference type="PATRIC" id="fig|1212489.4.peg.2752"/>
<gene>
    <name evidence="1" type="ORF">Ldro_2611</name>
</gene>
<evidence type="ECO:0000313" key="2">
    <source>
        <dbReference type="Proteomes" id="UP000054736"/>
    </source>
</evidence>
<protein>
    <submittedName>
        <fullName evidence="1">Uncharacterized protein</fullName>
    </submittedName>
</protein>
<dbReference type="Proteomes" id="UP000054736">
    <property type="component" value="Unassembled WGS sequence"/>
</dbReference>
<dbReference type="RefSeq" id="WP_058496887.1">
    <property type="nucleotide sequence ID" value="NZ_CAAAIU010000008.1"/>
</dbReference>
<keyword evidence="2" id="KW-1185">Reference proteome</keyword>
<name>A0A0W0SPX2_9GAMM</name>
<dbReference type="EMBL" id="LNXY01000028">
    <property type="protein sequence ID" value="KTC85439.1"/>
    <property type="molecule type" value="Genomic_DNA"/>
</dbReference>
<dbReference type="OrthoDB" id="5637780at2"/>
<accession>A0A0W0SPX2</accession>
<organism evidence="1 2">
    <name type="scientific">Legionella drozanskii LLAP-1</name>
    <dbReference type="NCBI Taxonomy" id="1212489"/>
    <lineage>
        <taxon>Bacteria</taxon>
        <taxon>Pseudomonadati</taxon>
        <taxon>Pseudomonadota</taxon>
        <taxon>Gammaproteobacteria</taxon>
        <taxon>Legionellales</taxon>
        <taxon>Legionellaceae</taxon>
        <taxon>Legionella</taxon>
    </lineage>
</organism>
<evidence type="ECO:0000313" key="1">
    <source>
        <dbReference type="EMBL" id="KTC85439.1"/>
    </source>
</evidence>
<reference evidence="1 2" key="1">
    <citation type="submission" date="2015-11" db="EMBL/GenBank/DDBJ databases">
        <title>Genomic analysis of 38 Legionella species identifies large and diverse effector repertoires.</title>
        <authorList>
            <person name="Burstein D."/>
            <person name="Amaro F."/>
            <person name="Zusman T."/>
            <person name="Lifshitz Z."/>
            <person name="Cohen O."/>
            <person name="Gilbert J.A."/>
            <person name="Pupko T."/>
            <person name="Shuman H.A."/>
            <person name="Segal G."/>
        </authorList>
    </citation>
    <scope>NUCLEOTIDE SEQUENCE [LARGE SCALE GENOMIC DNA]</scope>
    <source>
        <strain evidence="1 2">ATCC 700990</strain>
    </source>
</reference>
<proteinExistence type="predicted"/>
<comment type="caution">
    <text evidence="1">The sequence shown here is derived from an EMBL/GenBank/DDBJ whole genome shotgun (WGS) entry which is preliminary data.</text>
</comment>